<dbReference type="Proteomes" id="UP001497744">
    <property type="component" value="Unassembled WGS sequence"/>
</dbReference>
<keyword evidence="1" id="KW-1133">Transmembrane helix</keyword>
<evidence type="ECO:0000313" key="3">
    <source>
        <dbReference type="Proteomes" id="UP001497744"/>
    </source>
</evidence>
<organism evidence="2 3">
    <name type="scientific">Babesia caballi</name>
    <dbReference type="NCBI Taxonomy" id="5871"/>
    <lineage>
        <taxon>Eukaryota</taxon>
        <taxon>Sar</taxon>
        <taxon>Alveolata</taxon>
        <taxon>Apicomplexa</taxon>
        <taxon>Aconoidasida</taxon>
        <taxon>Piroplasmida</taxon>
        <taxon>Babesiidae</taxon>
        <taxon>Babesia</taxon>
    </lineage>
</organism>
<keyword evidence="1" id="KW-0812">Transmembrane</keyword>
<keyword evidence="3" id="KW-1185">Reference proteome</keyword>
<evidence type="ECO:0000313" key="2">
    <source>
        <dbReference type="EMBL" id="GIX61592.1"/>
    </source>
</evidence>
<gene>
    <name evidence="2" type="ORF">BcabD6B2_10270</name>
</gene>
<dbReference type="EMBL" id="BPLF01000001">
    <property type="protein sequence ID" value="GIX61592.1"/>
    <property type="molecule type" value="Genomic_DNA"/>
</dbReference>
<name>A0AAV4LP94_BABCB</name>
<comment type="caution">
    <text evidence="2">The sequence shown here is derived from an EMBL/GenBank/DDBJ whole genome shotgun (WGS) entry which is preliminary data.</text>
</comment>
<evidence type="ECO:0000256" key="1">
    <source>
        <dbReference type="SAM" id="Phobius"/>
    </source>
</evidence>
<protein>
    <submittedName>
        <fullName evidence="2">Variant erythrocyte surface antigen-1 family protein</fullName>
    </submittedName>
</protein>
<dbReference type="AlphaFoldDB" id="A0AAV4LP94"/>
<proteinExistence type="predicted"/>
<dbReference type="GeneID" id="94193075"/>
<reference evidence="2 3" key="1">
    <citation type="submission" date="2021-06" db="EMBL/GenBank/DDBJ databases">
        <title>Genome sequence of Babesia caballi.</title>
        <authorList>
            <person name="Yamagishi J."/>
            <person name="Kidaka T."/>
            <person name="Ochi A."/>
        </authorList>
    </citation>
    <scope>NUCLEOTIDE SEQUENCE [LARGE SCALE GENOMIC DNA]</scope>
    <source>
        <strain evidence="2">USDA-D6B2</strain>
    </source>
</reference>
<accession>A0AAV4LP94</accession>
<dbReference type="RefSeq" id="XP_067713663.1">
    <property type="nucleotide sequence ID" value="XM_067857562.1"/>
</dbReference>
<feature type="transmembrane region" description="Helical" evidence="1">
    <location>
        <begin position="136"/>
        <end position="152"/>
    </location>
</feature>
<sequence length="348" mass="36802">MSADNQKKLTQPPENLKEAIDWVLWMSGNVVVGGSEGTQAIQKLALKIINVLNNNKVTSVNGSTAISLLAGDIAGGSRSTNYKPIESLGNGVRELIGCSSGEVNGGGIGKPGGYQSSYSDQNPSTSVYNDDAAKRFLAFIPLIFFALGFLYWQCQGGWAGKDLSHGPMKDLLVEMGFPAEQLNEEKKGSDVSGMFNGLDELKNVNPTPTFPAFLHKVEEKGKKHFVSSPINVPLYTLCLIALTYMKNKSTLTTDKIPQTKEAIIKTLNKLSDAVKSSHVGTLTKLSNAYLELNTAITDAMNSTESTSSSAGPVSAILTTIGLGGGAAAAYILDIGGAKTVVHSLLKIG</sequence>
<keyword evidence="1" id="KW-0472">Membrane</keyword>